<gene>
    <name evidence="2" type="ORF">PtA15_7A805</name>
</gene>
<sequence>MAPTGRTGNAALASRTRALFNRRRSSTSQQTPANPARANRPRRAPAVRPQNPNDIFNFLPAERPVATRPESNVESEIIRRFGDEIPLDVGDMNDECSSCGALHFLGERTQNDMGLLNASYSTCCRKGQVVLPVRYDEIDYPSFLAELLVGQDDGEMVNLPILTHKSHGP</sequence>
<dbReference type="RefSeq" id="XP_053022630.1">
    <property type="nucleotide sequence ID" value="XM_053171450.1"/>
</dbReference>
<evidence type="ECO:0000313" key="2">
    <source>
        <dbReference type="EMBL" id="WAQ87075.1"/>
    </source>
</evidence>
<protein>
    <submittedName>
        <fullName evidence="2">Uncharacterized protein</fullName>
    </submittedName>
</protein>
<keyword evidence="3" id="KW-1185">Reference proteome</keyword>
<dbReference type="Proteomes" id="UP001164743">
    <property type="component" value="Chromosome 7A"/>
</dbReference>
<name>A0ABY7CQW9_9BASI</name>
<evidence type="ECO:0000313" key="3">
    <source>
        <dbReference type="Proteomes" id="UP001164743"/>
    </source>
</evidence>
<feature type="region of interest" description="Disordered" evidence="1">
    <location>
        <begin position="1"/>
        <end position="57"/>
    </location>
</feature>
<evidence type="ECO:0000256" key="1">
    <source>
        <dbReference type="SAM" id="MobiDB-lite"/>
    </source>
</evidence>
<reference evidence="2" key="1">
    <citation type="submission" date="2022-10" db="EMBL/GenBank/DDBJ databases">
        <title>Puccinia triticina Genome sequencing and assembly.</title>
        <authorList>
            <person name="Li C."/>
        </authorList>
    </citation>
    <scope>NUCLEOTIDE SEQUENCE</scope>
    <source>
        <strain evidence="2">Pt15</strain>
    </source>
</reference>
<dbReference type="GeneID" id="77812345"/>
<dbReference type="EMBL" id="CP110427">
    <property type="protein sequence ID" value="WAQ87075.1"/>
    <property type="molecule type" value="Genomic_DNA"/>
</dbReference>
<organism evidence="2 3">
    <name type="scientific">Puccinia triticina</name>
    <dbReference type="NCBI Taxonomy" id="208348"/>
    <lineage>
        <taxon>Eukaryota</taxon>
        <taxon>Fungi</taxon>
        <taxon>Dikarya</taxon>
        <taxon>Basidiomycota</taxon>
        <taxon>Pucciniomycotina</taxon>
        <taxon>Pucciniomycetes</taxon>
        <taxon>Pucciniales</taxon>
        <taxon>Pucciniaceae</taxon>
        <taxon>Puccinia</taxon>
    </lineage>
</organism>
<accession>A0ABY7CQW9</accession>
<proteinExistence type="predicted"/>